<evidence type="ECO:0000256" key="8">
    <source>
        <dbReference type="ARBA" id="ARBA00023077"/>
    </source>
</evidence>
<dbReference type="SUPFAM" id="SSF56935">
    <property type="entry name" value="Porins"/>
    <property type="match status" value="1"/>
</dbReference>
<dbReference type="PANTHER" id="PTHR32552:SF81">
    <property type="entry name" value="TONB-DEPENDENT OUTER MEMBRANE RECEPTOR"/>
    <property type="match status" value="1"/>
</dbReference>
<evidence type="ECO:0000256" key="1">
    <source>
        <dbReference type="ARBA" id="ARBA00004571"/>
    </source>
</evidence>
<comment type="subcellular location">
    <subcellularLocation>
        <location evidence="1 11">Cell outer membrane</location>
        <topology evidence="1 11">Multi-pass membrane protein</topology>
    </subcellularLocation>
</comment>
<comment type="similarity">
    <text evidence="11 12">Belongs to the TonB-dependent receptor family.</text>
</comment>
<dbReference type="GO" id="GO:0009279">
    <property type="term" value="C:cell outer membrane"/>
    <property type="evidence" value="ECO:0007669"/>
    <property type="project" value="UniProtKB-SubCell"/>
</dbReference>
<keyword evidence="4" id="KW-0410">Iron transport</keyword>
<dbReference type="Gene3D" id="2.40.170.20">
    <property type="entry name" value="TonB-dependent receptor, beta-barrel domain"/>
    <property type="match status" value="1"/>
</dbReference>
<dbReference type="GO" id="GO:0006826">
    <property type="term" value="P:iron ion transport"/>
    <property type="evidence" value="ECO:0007669"/>
    <property type="project" value="UniProtKB-KW"/>
</dbReference>
<evidence type="ECO:0000256" key="9">
    <source>
        <dbReference type="ARBA" id="ARBA00023136"/>
    </source>
</evidence>
<gene>
    <name evidence="13" type="ORF">AAW01_12180</name>
</gene>
<keyword evidence="6" id="KW-0408">Iron</keyword>
<evidence type="ECO:0000256" key="10">
    <source>
        <dbReference type="ARBA" id="ARBA00023237"/>
    </source>
</evidence>
<dbReference type="PANTHER" id="PTHR32552">
    <property type="entry name" value="FERRICHROME IRON RECEPTOR-RELATED"/>
    <property type="match status" value="1"/>
</dbReference>
<evidence type="ECO:0000313" key="13">
    <source>
        <dbReference type="EMBL" id="KLE31020.1"/>
    </source>
</evidence>
<comment type="caution">
    <text evidence="13">The sequence shown here is derived from an EMBL/GenBank/DDBJ whole genome shotgun (WGS) entry which is preliminary data.</text>
</comment>
<dbReference type="InterPro" id="IPR036942">
    <property type="entry name" value="Beta-barrel_TonB_sf"/>
</dbReference>
<evidence type="ECO:0000313" key="14">
    <source>
        <dbReference type="Proteomes" id="UP000053070"/>
    </source>
</evidence>
<dbReference type="Pfam" id="PF00593">
    <property type="entry name" value="TonB_dep_Rec_b-barrel"/>
    <property type="match status" value="1"/>
</dbReference>
<accession>A0A0G9MK07</accession>
<evidence type="ECO:0000256" key="6">
    <source>
        <dbReference type="ARBA" id="ARBA00023004"/>
    </source>
</evidence>
<dbReference type="KEGG" id="egn:BMF35_b0166"/>
<keyword evidence="14" id="KW-1185">Reference proteome</keyword>
<dbReference type="InterPro" id="IPR039426">
    <property type="entry name" value="TonB-dep_rcpt-like"/>
</dbReference>
<name>A0A0G9MK07_9SPHN</name>
<keyword evidence="9 11" id="KW-0472">Membrane</keyword>
<evidence type="ECO:0000256" key="11">
    <source>
        <dbReference type="PROSITE-ProRule" id="PRU01360"/>
    </source>
</evidence>
<organism evidence="13 14">
    <name type="scientific">Aurantiacibacter gangjinensis</name>
    <dbReference type="NCBI Taxonomy" id="502682"/>
    <lineage>
        <taxon>Bacteria</taxon>
        <taxon>Pseudomonadati</taxon>
        <taxon>Pseudomonadota</taxon>
        <taxon>Alphaproteobacteria</taxon>
        <taxon>Sphingomonadales</taxon>
        <taxon>Erythrobacteraceae</taxon>
        <taxon>Aurantiacibacter</taxon>
    </lineage>
</organism>
<keyword evidence="5 11" id="KW-0812">Transmembrane</keyword>
<evidence type="ECO:0000256" key="12">
    <source>
        <dbReference type="RuleBase" id="RU003357"/>
    </source>
</evidence>
<keyword evidence="3 11" id="KW-1134">Transmembrane beta strand</keyword>
<dbReference type="Proteomes" id="UP000053070">
    <property type="component" value="Unassembled WGS sequence"/>
</dbReference>
<evidence type="ECO:0000256" key="2">
    <source>
        <dbReference type="ARBA" id="ARBA00022448"/>
    </source>
</evidence>
<dbReference type="InterPro" id="IPR037066">
    <property type="entry name" value="Plug_dom_sf"/>
</dbReference>
<evidence type="ECO:0000256" key="7">
    <source>
        <dbReference type="ARBA" id="ARBA00023065"/>
    </source>
</evidence>
<keyword evidence="10 11" id="KW-0998">Cell outer membrane</keyword>
<evidence type="ECO:0000256" key="4">
    <source>
        <dbReference type="ARBA" id="ARBA00022496"/>
    </source>
</evidence>
<dbReference type="InterPro" id="IPR000531">
    <property type="entry name" value="Beta-barrel_TonB"/>
</dbReference>
<proteinExistence type="inferred from homology"/>
<dbReference type="STRING" id="502682.BMF35_b0166"/>
<dbReference type="PROSITE" id="PS52016">
    <property type="entry name" value="TONB_DEPENDENT_REC_3"/>
    <property type="match status" value="1"/>
</dbReference>
<dbReference type="Pfam" id="PF07715">
    <property type="entry name" value="Plug"/>
    <property type="match status" value="1"/>
</dbReference>
<evidence type="ECO:0000256" key="5">
    <source>
        <dbReference type="ARBA" id="ARBA00022692"/>
    </source>
</evidence>
<evidence type="ECO:0000256" key="3">
    <source>
        <dbReference type="ARBA" id="ARBA00022452"/>
    </source>
</evidence>
<reference evidence="13 14" key="1">
    <citation type="submission" date="2015-04" db="EMBL/GenBank/DDBJ databases">
        <title>The draft genome sequence of Erythrobacr gangjinensis K7-2.</title>
        <authorList>
            <person name="Zhuang L."/>
            <person name="Liu Y."/>
            <person name="Shao Z."/>
        </authorList>
    </citation>
    <scope>NUCLEOTIDE SEQUENCE [LARGE SCALE GENOMIC DNA]</scope>
    <source>
        <strain evidence="13 14">K7-2</strain>
    </source>
</reference>
<protein>
    <submittedName>
        <fullName evidence="13">Uncharacterized protein</fullName>
    </submittedName>
</protein>
<keyword evidence="2 11" id="KW-0813">Transport</keyword>
<keyword evidence="7" id="KW-0406">Ion transport</keyword>
<dbReference type="PATRIC" id="fig|502682.8.peg.2483"/>
<keyword evidence="8 12" id="KW-0798">TonB box</keyword>
<dbReference type="InterPro" id="IPR012910">
    <property type="entry name" value="Plug_dom"/>
</dbReference>
<sequence>MEGDIIVTARRRPEALTEAPVALSLIGAADIERLDMRTLEDVTLRTPGVQFTEQATLIPGRVNTAIRFRGMDTNQPVPSQQVGTIFLDGVYVATGVQSLDLNALERIEVIKGPQSATFGRSTFGGAINYVMRTPSFVPQGRVSASIAEYGTYDVSLNHEGPLLGDVVAYRVGLRGFGTGGQYTSIADGGRLGQERTLSGNLTLYAEPTPDLRIRLRGFYGEDRDGQNDGIFLGSALSNFGQGPDLANCNELIPSRQGVVPDYFCGNVNDIVANAGFDWEDLVGNNTRLTPATLALFAADEANGRPKVSNVPRRTTMGLNRDQLRLAGILDWDLNGGGIFDNSTISVLTGYNRVAVDYVHDFDHAPVAAWLEQDPQFDEDYSFEARFSSDQDRRLRFSLGVSYLDILHVEGGSGGVLVYDYLEERGVPTIFGTPTLENPVVVYSADPVEETGQTLGIFGYVGFDVTDRLTLDFEGRFQRDTIGQGAEFEATFENFLPRVTLSYEAIEDGVVWATYSKGNLPGFFNASIPGLTPSELEDVEELLGEVGVFNDEEELQNYEIGWRQAIADGAINFSLVGYYMEWTNQKTRVGVPVVDDPTGRARVLTLQTNAGNSDLWGIEFEGSFRATEQLSGSVMVNWARAEYSDFTCPFSNFVVGSVSGRAECTGNTTPKFPEWSGSLALSWDDELTADWDYYVTADGNYMGRAYNEEANFSWIGDTFRANLRAGVRRDNLRLEAFATNLFDNDDLLSASRISDFTTESLFGFASNFGLIVTPPQRRTIGVRATFDF</sequence>
<dbReference type="EMBL" id="LBHC01000003">
    <property type="protein sequence ID" value="KLE31020.1"/>
    <property type="molecule type" value="Genomic_DNA"/>
</dbReference>
<dbReference type="AlphaFoldDB" id="A0A0G9MK07"/>
<dbReference type="Gene3D" id="2.170.130.10">
    <property type="entry name" value="TonB-dependent receptor, plug domain"/>
    <property type="match status" value="1"/>
</dbReference>